<comment type="caution">
    <text evidence="1">The sequence shown here is derived from an EMBL/GenBank/DDBJ whole genome shotgun (WGS) entry which is preliminary data.</text>
</comment>
<dbReference type="EMBL" id="SUTG01000050">
    <property type="protein sequence ID" value="MBE6513136.1"/>
    <property type="molecule type" value="Genomic_DNA"/>
</dbReference>
<organism evidence="1 2">
    <name type="scientific">Methanobrevibacter olleyae</name>
    <dbReference type="NCBI Taxonomy" id="294671"/>
    <lineage>
        <taxon>Archaea</taxon>
        <taxon>Methanobacteriati</taxon>
        <taxon>Methanobacteriota</taxon>
        <taxon>Methanomada group</taxon>
        <taxon>Methanobacteria</taxon>
        <taxon>Methanobacteriales</taxon>
        <taxon>Methanobacteriaceae</taxon>
        <taxon>Methanobrevibacter</taxon>
    </lineage>
</organism>
<protein>
    <submittedName>
        <fullName evidence="1">Uncharacterized protein</fullName>
    </submittedName>
</protein>
<proteinExistence type="predicted"/>
<dbReference type="Proteomes" id="UP000732619">
    <property type="component" value="Unassembled WGS sequence"/>
</dbReference>
<sequence length="136" mass="16305">MDFNQFGNNLDDSTNFLMEKLKELHPWDEEWNYNIAVKLVPVYEEEIGKFREYLESVGLDFTEENFDNILKFSSILTKDQVKLLFMGDLADIPLIYDGKYLSDDERIDLLVEYKTRLRKVEPNLYLFFNHVENYLD</sequence>
<accession>A0A8T3VYW4</accession>
<name>A0A8T3VYW4_METOL</name>
<gene>
    <name evidence="1" type="ORF">E7Z75_08365</name>
</gene>
<evidence type="ECO:0000313" key="2">
    <source>
        <dbReference type="Proteomes" id="UP000732619"/>
    </source>
</evidence>
<dbReference type="AlphaFoldDB" id="A0A8T3VYW4"/>
<reference evidence="1" key="1">
    <citation type="submission" date="2019-04" db="EMBL/GenBank/DDBJ databases">
        <title>Evolution of Biomass-Degrading Anaerobic Consortia Revealed by Metagenomics.</title>
        <authorList>
            <person name="Peng X."/>
        </authorList>
    </citation>
    <scope>NUCLEOTIDE SEQUENCE</scope>
    <source>
        <strain evidence="1">SIG14</strain>
    </source>
</reference>
<evidence type="ECO:0000313" key="1">
    <source>
        <dbReference type="EMBL" id="MBE6513136.1"/>
    </source>
</evidence>